<reference evidence="2 3" key="1">
    <citation type="journal article" date="2014" name="BMC Genomics">
        <title>Genome sequencing of four Aureobasidium pullulans varieties: biotechnological potential, stress tolerance, and description of new species.</title>
        <authorList>
            <person name="Gostin Ar C."/>
            <person name="Ohm R.A."/>
            <person name="Kogej T."/>
            <person name="Sonjak S."/>
            <person name="Turk M."/>
            <person name="Zajc J."/>
            <person name="Zalar P."/>
            <person name="Grube M."/>
            <person name="Sun H."/>
            <person name="Han J."/>
            <person name="Sharma A."/>
            <person name="Chiniquy J."/>
            <person name="Ngan C.Y."/>
            <person name="Lipzen A."/>
            <person name="Barry K."/>
            <person name="Grigoriev I.V."/>
            <person name="Gunde-Cimerman N."/>
        </authorList>
    </citation>
    <scope>NUCLEOTIDE SEQUENCE [LARGE SCALE GENOMIC DNA]</scope>
    <source>
        <strain evidence="2 3">EXF-150</strain>
    </source>
</reference>
<evidence type="ECO:0000313" key="2">
    <source>
        <dbReference type="EMBL" id="KEQ79236.1"/>
    </source>
</evidence>
<protein>
    <submittedName>
        <fullName evidence="2">Uncharacterized protein</fullName>
    </submittedName>
</protein>
<dbReference type="GeneID" id="40748810"/>
<feature type="transmembrane region" description="Helical" evidence="1">
    <location>
        <begin position="20"/>
        <end position="41"/>
    </location>
</feature>
<dbReference type="Proteomes" id="UP000030706">
    <property type="component" value="Unassembled WGS sequence"/>
</dbReference>
<proteinExistence type="predicted"/>
<organism evidence="2 3">
    <name type="scientific">Aureobasidium pullulans EXF-150</name>
    <dbReference type="NCBI Taxonomy" id="1043002"/>
    <lineage>
        <taxon>Eukaryota</taxon>
        <taxon>Fungi</taxon>
        <taxon>Dikarya</taxon>
        <taxon>Ascomycota</taxon>
        <taxon>Pezizomycotina</taxon>
        <taxon>Dothideomycetes</taxon>
        <taxon>Dothideomycetidae</taxon>
        <taxon>Dothideales</taxon>
        <taxon>Saccotheciaceae</taxon>
        <taxon>Aureobasidium</taxon>
    </lineage>
</organism>
<evidence type="ECO:0000313" key="3">
    <source>
        <dbReference type="Proteomes" id="UP000030706"/>
    </source>
</evidence>
<keyword evidence="3" id="KW-1185">Reference proteome</keyword>
<sequence>MIPDPTLKHSEYSKSLSRHLFSTAWSGRCLVLLLSYLLLLYKSARGYMTPQL</sequence>
<keyword evidence="1" id="KW-1133">Transmembrane helix</keyword>
<name>A0A074XX35_AURPU</name>
<accession>A0A074XX35</accession>
<dbReference type="RefSeq" id="XP_029755423.1">
    <property type="nucleotide sequence ID" value="XM_029906504.1"/>
</dbReference>
<gene>
    <name evidence="2" type="ORF">M438DRAFT_349906</name>
</gene>
<keyword evidence="1" id="KW-0812">Transmembrane</keyword>
<keyword evidence="1" id="KW-0472">Membrane</keyword>
<dbReference type="AlphaFoldDB" id="A0A074XX35"/>
<dbReference type="EMBL" id="KL585008">
    <property type="protein sequence ID" value="KEQ79236.1"/>
    <property type="molecule type" value="Genomic_DNA"/>
</dbReference>
<dbReference type="HOGENOM" id="CLU_3086840_0_0_1"/>
<evidence type="ECO:0000256" key="1">
    <source>
        <dbReference type="SAM" id="Phobius"/>
    </source>
</evidence>